<keyword evidence="1" id="KW-0540">Nuclease</keyword>
<dbReference type="EMBL" id="JAODZU010000002">
    <property type="protein sequence ID" value="MDH0362040.1"/>
    <property type="molecule type" value="Genomic_DNA"/>
</dbReference>
<organism evidence="3 4">
    <name type="scientific">Comamonas aquatica</name>
    <dbReference type="NCBI Taxonomy" id="225991"/>
    <lineage>
        <taxon>Bacteria</taxon>
        <taxon>Pseudomonadati</taxon>
        <taxon>Pseudomonadota</taxon>
        <taxon>Betaproteobacteria</taxon>
        <taxon>Burkholderiales</taxon>
        <taxon>Comamonadaceae</taxon>
        <taxon>Comamonas</taxon>
    </lineage>
</organism>
<dbReference type="GO" id="GO:0004521">
    <property type="term" value="F:RNA endonuclease activity"/>
    <property type="evidence" value="ECO:0007669"/>
    <property type="project" value="InterPro"/>
</dbReference>
<dbReference type="InterPro" id="IPR016191">
    <property type="entry name" value="Ribonuclease/ribotoxin"/>
</dbReference>
<dbReference type="SUPFAM" id="SSF53933">
    <property type="entry name" value="Microbial ribonucleases"/>
    <property type="match status" value="1"/>
</dbReference>
<reference evidence="3" key="1">
    <citation type="submission" date="2022-09" db="EMBL/GenBank/DDBJ databases">
        <title>Intensive care unit water sources are persistently colonized with multi-drug resistant bacteria and are the site of extensive horizontal gene transfer of antibiotic resistance genes.</title>
        <authorList>
            <person name="Diorio-Toth L."/>
        </authorList>
    </citation>
    <scope>NUCLEOTIDE SEQUENCE</scope>
    <source>
        <strain evidence="3">GD04130</strain>
    </source>
</reference>
<dbReference type="InterPro" id="IPR000026">
    <property type="entry name" value="N1-like"/>
</dbReference>
<name>A0AA42HXJ9_9BURK</name>
<gene>
    <name evidence="3" type="ORF">N7330_03060</name>
</gene>
<dbReference type="Pfam" id="PF00545">
    <property type="entry name" value="Ribonuclease"/>
    <property type="match status" value="1"/>
</dbReference>
<dbReference type="Gene3D" id="3.10.450.30">
    <property type="entry name" value="Microbial ribonucleases"/>
    <property type="match status" value="1"/>
</dbReference>
<keyword evidence="2" id="KW-0378">Hydrolase</keyword>
<evidence type="ECO:0000313" key="4">
    <source>
        <dbReference type="Proteomes" id="UP001158297"/>
    </source>
</evidence>
<evidence type="ECO:0000313" key="3">
    <source>
        <dbReference type="EMBL" id="MDH0362040.1"/>
    </source>
</evidence>
<dbReference type="GO" id="GO:0016787">
    <property type="term" value="F:hydrolase activity"/>
    <property type="evidence" value="ECO:0007669"/>
    <property type="project" value="UniProtKB-KW"/>
</dbReference>
<dbReference type="AlphaFoldDB" id="A0AA42HXJ9"/>
<evidence type="ECO:0000256" key="1">
    <source>
        <dbReference type="ARBA" id="ARBA00022722"/>
    </source>
</evidence>
<protein>
    <submittedName>
        <fullName evidence="3">Ribonuclease</fullName>
    </submittedName>
</protein>
<sequence>MPLAQARGPLPVESVALAELPSQARTTYRLIFQGGPFPYDKDGSVFGNRERLLPAYPRGYYREYTVKTPWARDRGARRIVCGGVPPNQPEACYYTSDHYNSFRKITP</sequence>
<proteinExistence type="predicted"/>
<dbReference type="Proteomes" id="UP001158297">
    <property type="component" value="Unassembled WGS sequence"/>
</dbReference>
<accession>A0AA42HXJ9</accession>
<comment type="caution">
    <text evidence="3">The sequence shown here is derived from an EMBL/GenBank/DDBJ whole genome shotgun (WGS) entry which is preliminary data.</text>
</comment>
<evidence type="ECO:0000256" key="2">
    <source>
        <dbReference type="ARBA" id="ARBA00022801"/>
    </source>
</evidence>
<dbReference type="GO" id="GO:0003723">
    <property type="term" value="F:RNA binding"/>
    <property type="evidence" value="ECO:0007669"/>
    <property type="project" value="InterPro"/>
</dbReference>